<accession>A0A1D6QI74</accession>
<dbReference type="AlphaFoldDB" id="A0A1D6QI74"/>
<gene>
    <name evidence="1" type="ORF">ZEAMMB73_Zm00001d052637</name>
</gene>
<proteinExistence type="predicted"/>
<dbReference type="STRING" id="4577.A0A1D6QI74"/>
<name>A0A1D6QI74_MAIZE</name>
<evidence type="ECO:0000313" key="1">
    <source>
        <dbReference type="EMBL" id="AQK57562.1"/>
    </source>
</evidence>
<reference evidence="1" key="1">
    <citation type="submission" date="2015-12" db="EMBL/GenBank/DDBJ databases">
        <title>Update maize B73 reference genome by single molecule sequencing technologies.</title>
        <authorList>
            <consortium name="Maize Genome Sequencing Project"/>
            <person name="Ware D."/>
        </authorList>
    </citation>
    <scope>NUCLEOTIDE SEQUENCE</scope>
    <source>
        <tissue evidence="1">Seedling</tissue>
    </source>
</reference>
<dbReference type="InParanoid" id="A0A1D6QI74"/>
<dbReference type="EMBL" id="CM000780">
    <property type="protein sequence ID" value="AQK57562.1"/>
    <property type="molecule type" value="Genomic_DNA"/>
</dbReference>
<organism evidence="1">
    <name type="scientific">Zea mays</name>
    <name type="common">Maize</name>
    <dbReference type="NCBI Taxonomy" id="4577"/>
    <lineage>
        <taxon>Eukaryota</taxon>
        <taxon>Viridiplantae</taxon>
        <taxon>Streptophyta</taxon>
        <taxon>Embryophyta</taxon>
        <taxon>Tracheophyta</taxon>
        <taxon>Spermatophyta</taxon>
        <taxon>Magnoliopsida</taxon>
        <taxon>Liliopsida</taxon>
        <taxon>Poales</taxon>
        <taxon>Poaceae</taxon>
        <taxon>PACMAD clade</taxon>
        <taxon>Panicoideae</taxon>
        <taxon>Andropogonodae</taxon>
        <taxon>Andropogoneae</taxon>
        <taxon>Tripsacinae</taxon>
        <taxon>Zea</taxon>
    </lineage>
</organism>
<sequence length="82" mass="9065">MYPSPFPLRLKRPWPTGLPSLHGGKDDDLANSLMWLRDTATPGFQSLNFGGLGMSPWMQPRLDATLLGLQPDMYQAMATAAF</sequence>
<protein>
    <submittedName>
        <fullName evidence="1">Uncharacterized protein</fullName>
    </submittedName>
</protein>